<evidence type="ECO:0000256" key="5">
    <source>
        <dbReference type="ARBA" id="ARBA00022989"/>
    </source>
</evidence>
<feature type="transmembrane region" description="Helical" evidence="7">
    <location>
        <begin position="122"/>
        <end position="142"/>
    </location>
</feature>
<sequence>MIENRAGAVDRAYDNAWTIFLVFLRLGLTSFGGPIAHLGYFREEFVVRRRWLSEQGYSDLIALCQFLPGPASSQVGMAVGLARGGLRGALAAWCGFTLPSALAMVLFALAASAWGMQWPSGAVHGLLLVAVAVVAQAVWGMARTLCPDAPRIAIALASAVVVLLRPDAWGQIGVIAAGGIVGAIFFRRTPSPSQDALPMRIPRRLGALSLLAFFALLLALPLATRLWPVPELTIFSAFYRAGSLVFGGGHVVLPLLQAAVVPTGWISDDAFLAGYGAAQAVPGPLFTFAAYLGAAMSAGPGGWWGGLLCLTGIFLPSFLLVIGVLPFWSALRRNARMQAALAGVNAAVVGLLLAALYRPVWTSAVHALSDAALVVLGVAALTRWKLPPWLVVLGLALTSLILGLLR</sequence>
<dbReference type="PANTHER" id="PTHR33567">
    <property type="entry name" value="CHROMATE ION TRANSPORTER (EUROFUNG)"/>
    <property type="match status" value="1"/>
</dbReference>
<dbReference type="InterPro" id="IPR003370">
    <property type="entry name" value="Chromate_transpt"/>
</dbReference>
<evidence type="ECO:0000256" key="4">
    <source>
        <dbReference type="ARBA" id="ARBA00022692"/>
    </source>
</evidence>
<accession>A0ABT0MI86</accession>
<evidence type="ECO:0000256" key="2">
    <source>
        <dbReference type="ARBA" id="ARBA00005262"/>
    </source>
</evidence>
<evidence type="ECO:0000256" key="6">
    <source>
        <dbReference type="ARBA" id="ARBA00023136"/>
    </source>
</evidence>
<dbReference type="EMBL" id="JAMBEP010000001">
    <property type="protein sequence ID" value="MCL1634575.1"/>
    <property type="molecule type" value="Genomic_DNA"/>
</dbReference>
<keyword evidence="5 7" id="KW-1133">Transmembrane helix</keyword>
<dbReference type="Proteomes" id="UP001431217">
    <property type="component" value="Unassembled WGS sequence"/>
</dbReference>
<name>A0ABT0MI86_9GAMM</name>
<proteinExistence type="inferred from homology"/>
<keyword evidence="9" id="KW-1185">Reference proteome</keyword>
<feature type="transmembrane region" description="Helical" evidence="7">
    <location>
        <begin position="339"/>
        <end position="357"/>
    </location>
</feature>
<comment type="caution">
    <text evidence="8">The sequence shown here is derived from an EMBL/GenBank/DDBJ whole genome shotgun (WGS) entry which is preliminary data.</text>
</comment>
<evidence type="ECO:0000313" key="9">
    <source>
        <dbReference type="Proteomes" id="UP001431217"/>
    </source>
</evidence>
<gene>
    <name evidence="8" type="primary">chrA</name>
    <name evidence="8" type="ORF">M2650_08020</name>
</gene>
<keyword evidence="6 7" id="KW-0472">Membrane</keyword>
<protein>
    <submittedName>
        <fullName evidence="8">Chromate efflux transporter</fullName>
    </submittedName>
</protein>
<reference evidence="8 9" key="1">
    <citation type="submission" date="2022-05" db="EMBL/GenBank/DDBJ databases">
        <title>Luteimonas sp. SX5, whole genome shotgun sequencing project.</title>
        <authorList>
            <person name="Zhao G."/>
            <person name="Shen L."/>
        </authorList>
    </citation>
    <scope>NUCLEOTIDE SEQUENCE [LARGE SCALE GENOMIC DNA]</scope>
    <source>
        <strain evidence="8 9">SX5</strain>
    </source>
</reference>
<feature type="transmembrane region" description="Helical" evidence="7">
    <location>
        <begin position="303"/>
        <end position="327"/>
    </location>
</feature>
<dbReference type="PIRSF" id="PIRSF004810">
    <property type="entry name" value="ChrA"/>
    <property type="match status" value="1"/>
</dbReference>
<feature type="transmembrane region" description="Helical" evidence="7">
    <location>
        <begin position="170"/>
        <end position="186"/>
    </location>
</feature>
<comment type="similarity">
    <text evidence="2">Belongs to the chromate ion transporter (CHR) (TC 2.A.51) family.</text>
</comment>
<evidence type="ECO:0000313" key="8">
    <source>
        <dbReference type="EMBL" id="MCL1634575.1"/>
    </source>
</evidence>
<dbReference type="PANTHER" id="PTHR33567:SF3">
    <property type="entry name" value="CHROMATE ION TRANSPORTER (EUROFUNG)"/>
    <property type="match status" value="1"/>
</dbReference>
<feature type="transmembrane region" description="Helical" evidence="7">
    <location>
        <begin position="207"/>
        <end position="227"/>
    </location>
</feature>
<keyword evidence="4 7" id="KW-0812">Transmembrane</keyword>
<comment type="subcellular location">
    <subcellularLocation>
        <location evidence="1">Cell membrane</location>
        <topology evidence="1">Multi-pass membrane protein</topology>
    </subcellularLocation>
</comment>
<evidence type="ECO:0000256" key="1">
    <source>
        <dbReference type="ARBA" id="ARBA00004651"/>
    </source>
</evidence>
<feature type="transmembrane region" description="Helical" evidence="7">
    <location>
        <begin position="272"/>
        <end position="291"/>
    </location>
</feature>
<feature type="transmembrane region" description="Helical" evidence="7">
    <location>
        <begin position="90"/>
        <end position="116"/>
    </location>
</feature>
<feature type="transmembrane region" description="Helical" evidence="7">
    <location>
        <begin position="16"/>
        <end position="41"/>
    </location>
</feature>
<evidence type="ECO:0000256" key="3">
    <source>
        <dbReference type="ARBA" id="ARBA00022475"/>
    </source>
</evidence>
<dbReference type="Pfam" id="PF02417">
    <property type="entry name" value="Chromate_transp"/>
    <property type="match status" value="2"/>
</dbReference>
<feature type="transmembrane region" description="Helical" evidence="7">
    <location>
        <begin position="388"/>
        <end position="405"/>
    </location>
</feature>
<feature type="transmembrane region" description="Helical" evidence="7">
    <location>
        <begin position="239"/>
        <end position="260"/>
    </location>
</feature>
<dbReference type="RefSeq" id="WP_249473152.1">
    <property type="nucleotide sequence ID" value="NZ_JAMBEP010000001.1"/>
</dbReference>
<keyword evidence="3" id="KW-1003">Cell membrane</keyword>
<dbReference type="NCBIfam" id="TIGR00937">
    <property type="entry name" value="2A51"/>
    <property type="match status" value="1"/>
</dbReference>
<organism evidence="8 9">
    <name type="scientific">Luteimonas galliterrae</name>
    <dbReference type="NCBI Taxonomy" id="2940486"/>
    <lineage>
        <taxon>Bacteria</taxon>
        <taxon>Pseudomonadati</taxon>
        <taxon>Pseudomonadota</taxon>
        <taxon>Gammaproteobacteria</taxon>
        <taxon>Lysobacterales</taxon>
        <taxon>Lysobacteraceae</taxon>
        <taxon>Luteimonas</taxon>
    </lineage>
</organism>
<dbReference type="InterPro" id="IPR014047">
    <property type="entry name" value="Chr_Tranpt_l_chain"/>
</dbReference>
<evidence type="ECO:0000256" key="7">
    <source>
        <dbReference type="SAM" id="Phobius"/>
    </source>
</evidence>